<dbReference type="SUPFAM" id="SSF52172">
    <property type="entry name" value="CheY-like"/>
    <property type="match status" value="1"/>
</dbReference>
<dbReference type="PROSITE" id="PS51755">
    <property type="entry name" value="OMPR_PHOB"/>
    <property type="match status" value="1"/>
</dbReference>
<dbReference type="InterPro" id="IPR039420">
    <property type="entry name" value="WalR-like"/>
</dbReference>
<proteinExistence type="predicted"/>
<evidence type="ECO:0000259" key="7">
    <source>
        <dbReference type="PROSITE" id="PS51755"/>
    </source>
</evidence>
<dbReference type="InterPro" id="IPR016032">
    <property type="entry name" value="Sig_transdc_resp-reg_C-effctor"/>
</dbReference>
<dbReference type="Gene3D" id="1.10.10.10">
    <property type="entry name" value="Winged helix-like DNA-binding domain superfamily/Winged helix DNA-binding domain"/>
    <property type="match status" value="1"/>
</dbReference>
<dbReference type="SMART" id="SM00862">
    <property type="entry name" value="Trans_reg_C"/>
    <property type="match status" value="1"/>
</dbReference>
<dbReference type="Proteomes" id="UP001165561">
    <property type="component" value="Unassembled WGS sequence"/>
</dbReference>
<evidence type="ECO:0000256" key="6">
    <source>
        <dbReference type="PROSITE-ProRule" id="PRU01091"/>
    </source>
</evidence>
<accession>A0ABT5TY70</accession>
<dbReference type="PANTHER" id="PTHR48111:SF1">
    <property type="entry name" value="TWO-COMPONENT RESPONSE REGULATOR ORR33"/>
    <property type="match status" value="1"/>
</dbReference>
<evidence type="ECO:0000256" key="3">
    <source>
        <dbReference type="ARBA" id="ARBA00023015"/>
    </source>
</evidence>
<dbReference type="InterPro" id="IPR001867">
    <property type="entry name" value="OmpR/PhoB-type_DNA-bd"/>
</dbReference>
<evidence type="ECO:0000256" key="2">
    <source>
        <dbReference type="ARBA" id="ARBA00023012"/>
    </source>
</evidence>
<feature type="domain" description="OmpR/PhoB-type" evidence="7">
    <location>
        <begin position="119"/>
        <end position="216"/>
    </location>
</feature>
<evidence type="ECO:0000313" key="8">
    <source>
        <dbReference type="EMBL" id="MDD9207022.1"/>
    </source>
</evidence>
<dbReference type="InterPro" id="IPR036388">
    <property type="entry name" value="WH-like_DNA-bd_sf"/>
</dbReference>
<evidence type="ECO:0000256" key="5">
    <source>
        <dbReference type="ARBA" id="ARBA00023163"/>
    </source>
</evidence>
<comment type="caution">
    <text evidence="8">The sequence shown here is derived from an EMBL/GenBank/DDBJ whole genome shotgun (WGS) entry which is preliminary data.</text>
</comment>
<evidence type="ECO:0000313" key="9">
    <source>
        <dbReference type="Proteomes" id="UP001165561"/>
    </source>
</evidence>
<dbReference type="CDD" id="cd00383">
    <property type="entry name" value="trans_reg_C"/>
    <property type="match status" value="1"/>
</dbReference>
<gene>
    <name evidence="8" type="ORF">PU560_11165</name>
</gene>
<evidence type="ECO:0000256" key="4">
    <source>
        <dbReference type="ARBA" id="ARBA00023125"/>
    </source>
</evidence>
<keyword evidence="1" id="KW-0597">Phosphoprotein</keyword>
<dbReference type="SUPFAM" id="SSF46894">
    <property type="entry name" value="C-terminal effector domain of the bipartite response regulators"/>
    <property type="match status" value="1"/>
</dbReference>
<feature type="DNA-binding region" description="OmpR/PhoB-type" evidence="6">
    <location>
        <begin position="119"/>
        <end position="216"/>
    </location>
</feature>
<evidence type="ECO:0000256" key="1">
    <source>
        <dbReference type="ARBA" id="ARBA00022553"/>
    </source>
</evidence>
<protein>
    <submittedName>
        <fullName evidence="8">Winged helix-turn-helix domain-containing protein</fullName>
    </submittedName>
</protein>
<sequence length="222" mass="23606">MLVDPAVLDDGELVQQLTAWGVVARVYTDPLRALLDMGAHAPEVVVLSTQVPVGDATRLTTLVVTELALPVLLAVGPGETEAAGPTVAAGARPMLGRPYGAEELFLALREVAPSHRPHREPLRVGSLVLDSAQFSGHVNGYHLELTAQQFSVLVRLAEHADVVVPTEELLHAVWAGREVTPGTLSTAVKRVRHRLAEAGVADAIHTVRGLGYRLDTSALRVA</sequence>
<organism evidence="8 9">
    <name type="scientific">Georgenia halotolerans</name>
    <dbReference type="NCBI Taxonomy" id="3028317"/>
    <lineage>
        <taxon>Bacteria</taxon>
        <taxon>Bacillati</taxon>
        <taxon>Actinomycetota</taxon>
        <taxon>Actinomycetes</taxon>
        <taxon>Micrococcales</taxon>
        <taxon>Bogoriellaceae</taxon>
        <taxon>Georgenia</taxon>
    </lineage>
</organism>
<keyword evidence="4 6" id="KW-0238">DNA-binding</keyword>
<name>A0ABT5TY70_9MICO</name>
<reference evidence="8" key="1">
    <citation type="submission" date="2023-02" db="EMBL/GenBank/DDBJ databases">
        <title>Georgenia sp.10Sc9-8, isolated from a soil sample collected from the Taklamakan desert.</title>
        <authorList>
            <person name="Liu S."/>
        </authorList>
    </citation>
    <scope>NUCLEOTIDE SEQUENCE</scope>
    <source>
        <strain evidence="8">10Sc9-8</strain>
    </source>
</reference>
<dbReference type="EMBL" id="JARACI010001027">
    <property type="protein sequence ID" value="MDD9207022.1"/>
    <property type="molecule type" value="Genomic_DNA"/>
</dbReference>
<keyword evidence="5" id="KW-0804">Transcription</keyword>
<dbReference type="InterPro" id="IPR011006">
    <property type="entry name" value="CheY-like_superfamily"/>
</dbReference>
<dbReference type="PANTHER" id="PTHR48111">
    <property type="entry name" value="REGULATOR OF RPOS"/>
    <property type="match status" value="1"/>
</dbReference>
<keyword evidence="3" id="KW-0805">Transcription regulation</keyword>
<dbReference type="Pfam" id="PF00486">
    <property type="entry name" value="Trans_reg_C"/>
    <property type="match status" value="1"/>
</dbReference>
<keyword evidence="9" id="KW-1185">Reference proteome</keyword>
<keyword evidence="2" id="KW-0902">Two-component regulatory system</keyword>